<organism evidence="2 3">
    <name type="scientific">Heterodera trifolii</name>
    <dbReference type="NCBI Taxonomy" id="157864"/>
    <lineage>
        <taxon>Eukaryota</taxon>
        <taxon>Metazoa</taxon>
        <taxon>Ecdysozoa</taxon>
        <taxon>Nematoda</taxon>
        <taxon>Chromadorea</taxon>
        <taxon>Rhabditida</taxon>
        <taxon>Tylenchina</taxon>
        <taxon>Tylenchomorpha</taxon>
        <taxon>Tylenchoidea</taxon>
        <taxon>Heteroderidae</taxon>
        <taxon>Heteroderinae</taxon>
        <taxon>Heterodera</taxon>
    </lineage>
</organism>
<feature type="region of interest" description="Disordered" evidence="1">
    <location>
        <begin position="1"/>
        <end position="25"/>
    </location>
</feature>
<feature type="compositionally biased region" description="Polar residues" evidence="1">
    <location>
        <begin position="189"/>
        <end position="201"/>
    </location>
</feature>
<evidence type="ECO:0000313" key="2">
    <source>
        <dbReference type="EMBL" id="KAL3125417.1"/>
    </source>
</evidence>
<name>A0ABD2MD09_9BILA</name>
<dbReference type="AlphaFoldDB" id="A0ABD2MD09"/>
<gene>
    <name evidence="2" type="ORF">niasHT_009866</name>
</gene>
<evidence type="ECO:0000256" key="1">
    <source>
        <dbReference type="SAM" id="MobiDB-lite"/>
    </source>
</evidence>
<comment type="caution">
    <text evidence="2">The sequence shown here is derived from an EMBL/GenBank/DDBJ whole genome shotgun (WGS) entry which is preliminary data.</text>
</comment>
<feature type="compositionally biased region" description="Basic and acidic residues" evidence="1">
    <location>
        <begin position="208"/>
        <end position="249"/>
    </location>
</feature>
<protein>
    <submittedName>
        <fullName evidence="2">Uncharacterized protein</fullName>
    </submittedName>
</protein>
<proteinExistence type="predicted"/>
<dbReference type="EMBL" id="JBICBT010000031">
    <property type="protein sequence ID" value="KAL3125417.1"/>
    <property type="molecule type" value="Genomic_DNA"/>
</dbReference>
<dbReference type="Proteomes" id="UP001620626">
    <property type="component" value="Unassembled WGS sequence"/>
</dbReference>
<evidence type="ECO:0000313" key="3">
    <source>
        <dbReference type="Proteomes" id="UP001620626"/>
    </source>
</evidence>
<accession>A0ABD2MD09</accession>
<feature type="compositionally biased region" description="Basic and acidic residues" evidence="1">
    <location>
        <begin position="9"/>
        <end position="22"/>
    </location>
</feature>
<feature type="compositionally biased region" description="Basic and acidic residues" evidence="1">
    <location>
        <begin position="165"/>
        <end position="188"/>
    </location>
</feature>
<reference evidence="2 3" key="1">
    <citation type="submission" date="2024-10" db="EMBL/GenBank/DDBJ databases">
        <authorList>
            <person name="Kim D."/>
        </authorList>
    </citation>
    <scope>NUCLEOTIDE SEQUENCE [LARGE SCALE GENOMIC DNA]</scope>
    <source>
        <strain evidence="2">BH-2024</strain>
    </source>
</reference>
<sequence length="249" mass="28331">MNKATNDVIAEHETNTGRERISRQQQRMEQQKTLATNSRRMGQQINVNLRKFSSLNDMHYDVHNGEVTQIGNTNVHKREENQNGNINLAQPNDDVALSNNDVGHTESQKTNVHNVEQTKNENTNVVQPNDDVALSNNDVGHTESQKTNVHNVEQTKNENTNVVQPKDDVGKNTERQNTNDDNVEKTLKENTTNVEQQTFDVGQNIEGEQIKEMLEERAKEKKQAYDENGEPKSKRSIMKDTEQKEAGKS</sequence>
<feature type="region of interest" description="Disordered" evidence="1">
    <location>
        <begin position="138"/>
        <end position="249"/>
    </location>
</feature>
<feature type="compositionally biased region" description="Polar residues" evidence="1">
    <location>
        <begin position="145"/>
        <end position="163"/>
    </location>
</feature>
<keyword evidence="3" id="KW-1185">Reference proteome</keyword>